<accession>Q0RSH5</accession>
<proteinExistence type="predicted"/>
<evidence type="ECO:0000313" key="1">
    <source>
        <dbReference type="EMBL" id="CAJ59487.1"/>
    </source>
</evidence>
<sequence>MTDLPYIYESYPYLRQSFHLLAFETFLYF</sequence>
<protein>
    <submittedName>
        <fullName evidence="1">Uncharacterized protein</fullName>
    </submittedName>
</protein>
<keyword evidence="2" id="KW-1185">Reference proteome</keyword>
<reference evidence="1 2" key="1">
    <citation type="journal article" date="2007" name="Genome Res.">
        <title>Genome characteristics of facultatively symbiotic Frankia sp. strains reflect host range and host plant biogeography.</title>
        <authorList>
            <person name="Normand P."/>
            <person name="Lapierre P."/>
            <person name="Tisa L.S."/>
            <person name="Gogarten J.P."/>
            <person name="Alloisio N."/>
            <person name="Bagnarol E."/>
            <person name="Bassi C.A."/>
            <person name="Berry A.M."/>
            <person name="Bickhart D.M."/>
            <person name="Choisne N."/>
            <person name="Couloux A."/>
            <person name="Cournoyer B."/>
            <person name="Cruveiller S."/>
            <person name="Daubin V."/>
            <person name="Demange N."/>
            <person name="Francino M.P."/>
            <person name="Goltsman E."/>
            <person name="Huang Y."/>
            <person name="Kopp O.R."/>
            <person name="Labarre L."/>
            <person name="Lapidus A."/>
            <person name="Lavire C."/>
            <person name="Marechal J."/>
            <person name="Martinez M."/>
            <person name="Mastronunzio J.E."/>
            <person name="Mullin B.C."/>
            <person name="Niemann J."/>
            <person name="Pujic P."/>
            <person name="Rawnsley T."/>
            <person name="Rouy Z."/>
            <person name="Schenowitz C."/>
            <person name="Sellstedt A."/>
            <person name="Tavares F."/>
            <person name="Tomkins J.P."/>
            <person name="Vallenet D."/>
            <person name="Valverde C."/>
            <person name="Wall L.G."/>
            <person name="Wang Y."/>
            <person name="Medigue C."/>
            <person name="Benson D.R."/>
        </authorList>
    </citation>
    <scope>NUCLEOTIDE SEQUENCE [LARGE SCALE GENOMIC DNA]</scope>
    <source>
        <strain evidence="2">DSM 45986 / CECT 9034 / ACN14a</strain>
    </source>
</reference>
<dbReference type="AlphaFoldDB" id="Q0RSH5"/>
<dbReference type="KEGG" id="fal:FRAAL0818"/>
<dbReference type="Proteomes" id="UP000000657">
    <property type="component" value="Chromosome"/>
</dbReference>
<organism evidence="1 2">
    <name type="scientific">Frankia alni (strain DSM 45986 / CECT 9034 / ACN14a)</name>
    <dbReference type="NCBI Taxonomy" id="326424"/>
    <lineage>
        <taxon>Bacteria</taxon>
        <taxon>Bacillati</taxon>
        <taxon>Actinomycetota</taxon>
        <taxon>Actinomycetes</taxon>
        <taxon>Frankiales</taxon>
        <taxon>Frankiaceae</taxon>
        <taxon>Frankia</taxon>
    </lineage>
</organism>
<dbReference type="HOGENOM" id="CLU_3409366_0_0_11"/>
<evidence type="ECO:0000313" key="2">
    <source>
        <dbReference type="Proteomes" id="UP000000657"/>
    </source>
</evidence>
<name>Q0RSH5_FRAAA</name>
<gene>
    <name evidence="1" type="ordered locus">FRAAL0818</name>
</gene>
<dbReference type="EMBL" id="CT573213">
    <property type="protein sequence ID" value="CAJ59487.1"/>
    <property type="molecule type" value="Genomic_DNA"/>
</dbReference>